<dbReference type="Pfam" id="PF00501">
    <property type="entry name" value="AMP-binding"/>
    <property type="match status" value="1"/>
</dbReference>
<dbReference type="AlphaFoldDB" id="A0A8H4GPX5"/>
<dbReference type="GO" id="GO:0031177">
    <property type="term" value="F:phosphopantetheine binding"/>
    <property type="evidence" value="ECO:0007669"/>
    <property type="project" value="TreeGrafter"/>
</dbReference>
<dbReference type="SUPFAM" id="SSF56801">
    <property type="entry name" value="Acetyl-CoA synthetase-like"/>
    <property type="match status" value="1"/>
</dbReference>
<reference evidence="5" key="2">
    <citation type="submission" date="2020-04" db="EMBL/GenBank/DDBJ databases">
        <authorList>
            <person name="Santos R.A.C."/>
            <person name="Steenwyk J.L."/>
            <person name="Rivero-Menendez O."/>
            <person name="Mead M.E."/>
            <person name="Silva L.P."/>
            <person name="Bastos R.W."/>
            <person name="Alastruey-Izquierdo A."/>
            <person name="Goldman G.H."/>
            <person name="Rokas A."/>
        </authorList>
    </citation>
    <scope>NUCLEOTIDE SEQUENCE</scope>
    <source>
        <strain evidence="5">CNM-CM6805</strain>
    </source>
</reference>
<dbReference type="OrthoDB" id="416786at2759"/>
<accession>A0A8H4GPX5</accession>
<feature type="domain" description="AMP-dependent synthetase/ligase" evidence="4">
    <location>
        <begin position="9"/>
        <end position="104"/>
    </location>
</feature>
<dbReference type="InterPro" id="IPR042099">
    <property type="entry name" value="ANL_N_sf"/>
</dbReference>
<comment type="caution">
    <text evidence="5">The sequence shown here is derived from an EMBL/GenBank/DDBJ whole genome shotgun (WGS) entry which is preliminary data.</text>
</comment>
<dbReference type="Gene3D" id="3.40.50.12780">
    <property type="entry name" value="N-terminal domain of ligase-like"/>
    <property type="match status" value="1"/>
</dbReference>
<gene>
    <name evidence="5" type="ORF">CNMCM6805_005611</name>
</gene>
<dbReference type="EMBL" id="JAAAPX010000309">
    <property type="protein sequence ID" value="KAF4225936.1"/>
    <property type="molecule type" value="Genomic_DNA"/>
</dbReference>
<dbReference type="PANTHER" id="PTHR45527:SF1">
    <property type="entry name" value="FATTY ACID SYNTHASE"/>
    <property type="match status" value="1"/>
</dbReference>
<feature type="region of interest" description="Disordered" evidence="3">
    <location>
        <begin position="105"/>
        <end position="134"/>
    </location>
</feature>
<dbReference type="Proteomes" id="UP000653565">
    <property type="component" value="Unassembled WGS sequence"/>
</dbReference>
<dbReference type="GO" id="GO:0044550">
    <property type="term" value="P:secondary metabolite biosynthetic process"/>
    <property type="evidence" value="ECO:0007669"/>
    <property type="project" value="TreeGrafter"/>
</dbReference>
<dbReference type="PANTHER" id="PTHR45527">
    <property type="entry name" value="NONRIBOSOMAL PEPTIDE SYNTHETASE"/>
    <property type="match status" value="1"/>
</dbReference>
<dbReference type="InterPro" id="IPR045851">
    <property type="entry name" value="AMP-bd_C_sf"/>
</dbReference>
<evidence type="ECO:0000256" key="1">
    <source>
        <dbReference type="ARBA" id="ARBA00022450"/>
    </source>
</evidence>
<reference evidence="5" key="1">
    <citation type="journal article" date="2020" name="bioRxiv">
        <title>Genomic and phenotypic heterogeneity of clinical isolates of the human pathogens Aspergillus fumigatus, Aspergillus lentulus and Aspergillus fumigatiaffinis.</title>
        <authorList>
            <person name="dos Santos R.A.C."/>
            <person name="Steenwyk J.L."/>
            <person name="Rivero-Menendez O."/>
            <person name="Mead M.E."/>
            <person name="Silva L.P."/>
            <person name="Bastos R.W."/>
            <person name="Alastruey-Izquierdo A."/>
            <person name="Goldman G.H."/>
            <person name="Rokas A."/>
        </authorList>
    </citation>
    <scope>NUCLEOTIDE SEQUENCE</scope>
    <source>
        <strain evidence="5">CNM-CM6805</strain>
    </source>
</reference>
<proteinExistence type="predicted"/>
<evidence type="ECO:0000259" key="4">
    <source>
        <dbReference type="Pfam" id="PF00501"/>
    </source>
</evidence>
<dbReference type="GO" id="GO:0005737">
    <property type="term" value="C:cytoplasm"/>
    <property type="evidence" value="ECO:0007669"/>
    <property type="project" value="TreeGrafter"/>
</dbReference>
<organism evidence="5 6">
    <name type="scientific">Aspergillus fumigatiaffinis</name>
    <dbReference type="NCBI Taxonomy" id="340414"/>
    <lineage>
        <taxon>Eukaryota</taxon>
        <taxon>Fungi</taxon>
        <taxon>Dikarya</taxon>
        <taxon>Ascomycota</taxon>
        <taxon>Pezizomycotina</taxon>
        <taxon>Eurotiomycetes</taxon>
        <taxon>Eurotiomycetidae</taxon>
        <taxon>Eurotiales</taxon>
        <taxon>Aspergillaceae</taxon>
        <taxon>Aspergillus</taxon>
        <taxon>Aspergillus subgen. Fumigati</taxon>
    </lineage>
</organism>
<keyword evidence="1" id="KW-0596">Phosphopantetheine</keyword>
<keyword evidence="6" id="KW-1185">Reference proteome</keyword>
<evidence type="ECO:0000256" key="2">
    <source>
        <dbReference type="ARBA" id="ARBA00022553"/>
    </source>
</evidence>
<sequence>MDVNFADLTPSVLQSLSPADVPSIRTLVLGGEAMSRTIVAKCGGQVRLLNAYGPAECCMLSTLQPNVSTIDPSNIGYATGGACWVVDKADATKLMPIGAVGELASGATGKPGSTRQGTWSSTAQTDHSLGRKDTQVKVRGQRVELGEVEHHVLQNLPRGTDVSAVAEVISPADSNRPILAVFLCLGDAARGSPDAVRQVLGVCTAQPEGALTEQLPICMVPSAYIPVECIL</sequence>
<evidence type="ECO:0000313" key="5">
    <source>
        <dbReference type="EMBL" id="KAF4225936.1"/>
    </source>
</evidence>
<dbReference type="GO" id="GO:0043041">
    <property type="term" value="P:amino acid activation for nonribosomal peptide biosynthetic process"/>
    <property type="evidence" value="ECO:0007669"/>
    <property type="project" value="TreeGrafter"/>
</dbReference>
<evidence type="ECO:0000256" key="3">
    <source>
        <dbReference type="SAM" id="MobiDB-lite"/>
    </source>
</evidence>
<evidence type="ECO:0000313" key="6">
    <source>
        <dbReference type="Proteomes" id="UP000653565"/>
    </source>
</evidence>
<dbReference type="InterPro" id="IPR000873">
    <property type="entry name" value="AMP-dep_synth/lig_dom"/>
</dbReference>
<dbReference type="Gene3D" id="3.30.300.30">
    <property type="match status" value="1"/>
</dbReference>
<keyword evidence="2" id="KW-0597">Phosphoprotein</keyword>
<protein>
    <recommendedName>
        <fullName evidence="4">AMP-dependent synthetase/ligase domain-containing protein</fullName>
    </recommendedName>
</protein>
<name>A0A8H4GPX5_9EURO</name>
<feature type="compositionally biased region" description="Polar residues" evidence="3">
    <location>
        <begin position="111"/>
        <end position="127"/>
    </location>
</feature>